<protein>
    <submittedName>
        <fullName evidence="1">Uncharacterized protein</fullName>
    </submittedName>
</protein>
<dbReference type="GeneID" id="11509414"/>
<dbReference type="VEuPathDB" id="FungiDB:MYCTH_93602"/>
<gene>
    <name evidence="1" type="ORF">MYCTH_93602</name>
</gene>
<accession>G2QCU2</accession>
<dbReference type="Proteomes" id="UP000007322">
    <property type="component" value="Chromosome 3"/>
</dbReference>
<dbReference type="InParanoid" id="G2QCU2"/>
<keyword evidence="2" id="KW-1185">Reference proteome</keyword>
<evidence type="ECO:0000313" key="1">
    <source>
        <dbReference type="EMBL" id="AEO58213.1"/>
    </source>
</evidence>
<dbReference type="KEGG" id="mtm:MYCTH_93602"/>
<dbReference type="RefSeq" id="XP_003663458.1">
    <property type="nucleotide sequence ID" value="XM_003663410.1"/>
</dbReference>
<organism evidence="1 2">
    <name type="scientific">Thermothelomyces thermophilus (strain ATCC 42464 / BCRC 31852 / DSM 1799)</name>
    <name type="common">Sporotrichum thermophile</name>
    <dbReference type="NCBI Taxonomy" id="573729"/>
    <lineage>
        <taxon>Eukaryota</taxon>
        <taxon>Fungi</taxon>
        <taxon>Dikarya</taxon>
        <taxon>Ascomycota</taxon>
        <taxon>Pezizomycotina</taxon>
        <taxon>Sordariomycetes</taxon>
        <taxon>Sordariomycetidae</taxon>
        <taxon>Sordariales</taxon>
        <taxon>Chaetomiaceae</taxon>
        <taxon>Thermothelomyces</taxon>
    </lineage>
</organism>
<dbReference type="HOGENOM" id="CLU_2160153_0_0_1"/>
<dbReference type="EMBL" id="CP003004">
    <property type="protein sequence ID" value="AEO58213.1"/>
    <property type="molecule type" value="Genomic_DNA"/>
</dbReference>
<reference evidence="1 2" key="1">
    <citation type="journal article" date="2011" name="Nat. Biotechnol.">
        <title>Comparative genomic analysis of the thermophilic biomass-degrading fungi Myceliophthora thermophila and Thielavia terrestris.</title>
        <authorList>
            <person name="Berka R.M."/>
            <person name="Grigoriev I.V."/>
            <person name="Otillar R."/>
            <person name="Salamov A."/>
            <person name="Grimwood J."/>
            <person name="Reid I."/>
            <person name="Ishmael N."/>
            <person name="John T."/>
            <person name="Darmond C."/>
            <person name="Moisan M.-C."/>
            <person name="Henrissat B."/>
            <person name="Coutinho P.M."/>
            <person name="Lombard V."/>
            <person name="Natvig D.O."/>
            <person name="Lindquist E."/>
            <person name="Schmutz J."/>
            <person name="Lucas S."/>
            <person name="Harris P."/>
            <person name="Powlowski J."/>
            <person name="Bellemare A."/>
            <person name="Taylor D."/>
            <person name="Butler G."/>
            <person name="de Vries R.P."/>
            <person name="Allijn I.E."/>
            <person name="van den Brink J."/>
            <person name="Ushinsky S."/>
            <person name="Storms R."/>
            <person name="Powell A.J."/>
            <person name="Paulsen I.T."/>
            <person name="Elbourne L.D.H."/>
            <person name="Baker S.E."/>
            <person name="Magnuson J."/>
            <person name="LaBoissiere S."/>
            <person name="Clutterbuck A.J."/>
            <person name="Martinez D."/>
            <person name="Wogulis M."/>
            <person name="de Leon A.L."/>
            <person name="Rey M.W."/>
            <person name="Tsang A."/>
        </authorList>
    </citation>
    <scope>NUCLEOTIDE SEQUENCE [LARGE SCALE GENOMIC DNA]</scope>
    <source>
        <strain evidence="2">ATCC 42464 / BCRC 31852 / DSM 1799</strain>
    </source>
</reference>
<dbReference type="AlphaFoldDB" id="G2QCU2"/>
<proteinExistence type="predicted"/>
<evidence type="ECO:0000313" key="2">
    <source>
        <dbReference type="Proteomes" id="UP000007322"/>
    </source>
</evidence>
<name>G2QCU2_THET4</name>
<sequence length="111" mass="12691">MFQSNHVLNTQAMEESTRSQQMFSLSAARCNNQSWQNHVPKYVGMQHLMPVICMRGSHSRSVVVTKHPNSTYQAPNFWTEFRRSTQNTSNTQTRFDAGMFDDQALRGCSAS</sequence>